<evidence type="ECO:0000313" key="1">
    <source>
        <dbReference type="EMBL" id="MFE3849110.1"/>
    </source>
</evidence>
<protein>
    <recommendedName>
        <fullName evidence="3">SR1 protein</fullName>
    </recommendedName>
</protein>
<organism evidence="1 2">
    <name type="scientific">Flavobacterium fructosi</name>
    <dbReference type="NCBI Taxonomy" id="3230416"/>
    <lineage>
        <taxon>Bacteria</taxon>
        <taxon>Pseudomonadati</taxon>
        <taxon>Bacteroidota</taxon>
        <taxon>Flavobacteriia</taxon>
        <taxon>Flavobacteriales</taxon>
        <taxon>Flavobacteriaceae</taxon>
        <taxon>Flavobacterium</taxon>
    </lineage>
</organism>
<keyword evidence="2" id="KW-1185">Reference proteome</keyword>
<evidence type="ECO:0008006" key="3">
    <source>
        <dbReference type="Google" id="ProtNLM"/>
    </source>
</evidence>
<sequence length="49" mass="5463">MMEKYSITVICPHDIAEIRVIESVATCETTVLVCTECGEELEKPKTDCT</sequence>
<comment type="caution">
    <text evidence="1">The sequence shown here is derived from an EMBL/GenBank/DDBJ whole genome shotgun (WGS) entry which is preliminary data.</text>
</comment>
<dbReference type="Proteomes" id="UP001600039">
    <property type="component" value="Unassembled WGS sequence"/>
</dbReference>
<dbReference type="RefSeq" id="WP_379858857.1">
    <property type="nucleotide sequence ID" value="NZ_JBHZQA010000010.1"/>
</dbReference>
<accession>A0ABW6HQP6</accession>
<gene>
    <name evidence="1" type="ORF">ACFX5D_14145</name>
</gene>
<name>A0ABW6HQP6_9FLAO</name>
<dbReference type="EMBL" id="JBHZQA010000010">
    <property type="protein sequence ID" value="MFE3849110.1"/>
    <property type="molecule type" value="Genomic_DNA"/>
</dbReference>
<proteinExistence type="predicted"/>
<reference evidence="1 2" key="1">
    <citation type="submission" date="2024-06" db="EMBL/GenBank/DDBJ databases">
        <title>Flavobacterium spp. isolated from glacier.</title>
        <authorList>
            <person name="Han D."/>
        </authorList>
    </citation>
    <scope>NUCLEOTIDE SEQUENCE [LARGE SCALE GENOMIC DNA]</scope>
    <source>
        <strain evidence="1 2">LB3P45</strain>
    </source>
</reference>
<evidence type="ECO:0000313" key="2">
    <source>
        <dbReference type="Proteomes" id="UP001600039"/>
    </source>
</evidence>